<organism evidence="1 2">
    <name type="scientific">Sphingobium boeckii</name>
    <dbReference type="NCBI Taxonomy" id="1082345"/>
    <lineage>
        <taxon>Bacteria</taxon>
        <taxon>Pseudomonadati</taxon>
        <taxon>Pseudomonadota</taxon>
        <taxon>Alphaproteobacteria</taxon>
        <taxon>Sphingomonadales</taxon>
        <taxon>Sphingomonadaceae</taxon>
        <taxon>Sphingobium</taxon>
    </lineage>
</organism>
<reference evidence="1 2" key="1">
    <citation type="submission" date="2020-08" db="EMBL/GenBank/DDBJ databases">
        <title>Genomic Encyclopedia of Type Strains, Phase IV (KMG-IV): sequencing the most valuable type-strain genomes for metagenomic binning, comparative biology and taxonomic classification.</title>
        <authorList>
            <person name="Goeker M."/>
        </authorList>
    </citation>
    <scope>NUCLEOTIDE SEQUENCE [LARGE SCALE GENOMIC DNA]</scope>
    <source>
        <strain evidence="1 2">DSM 25079</strain>
    </source>
</reference>
<comment type="caution">
    <text evidence="1">The sequence shown here is derived from an EMBL/GenBank/DDBJ whole genome shotgun (WGS) entry which is preliminary data.</text>
</comment>
<keyword evidence="2" id="KW-1185">Reference proteome</keyword>
<dbReference type="AlphaFoldDB" id="A0A7W9EE08"/>
<protein>
    <submittedName>
        <fullName evidence="1">Uncharacterized protein</fullName>
    </submittedName>
</protein>
<evidence type="ECO:0000313" key="2">
    <source>
        <dbReference type="Proteomes" id="UP000549617"/>
    </source>
</evidence>
<accession>A0A7W9EE08</accession>
<dbReference type="RefSeq" id="WP_184014907.1">
    <property type="nucleotide sequence ID" value="NZ_JACIJC010000001.1"/>
</dbReference>
<evidence type="ECO:0000313" key="1">
    <source>
        <dbReference type="EMBL" id="MBB5684515.1"/>
    </source>
</evidence>
<gene>
    <name evidence="1" type="ORF">FHS49_000506</name>
</gene>
<name>A0A7W9EE08_9SPHN</name>
<proteinExistence type="predicted"/>
<sequence length="57" mass="6855">MMNGGRRDYWLERARQCRAYASTQDTELANRLLEIARRYERLAEPAPLKIQDVHQHR</sequence>
<dbReference type="EMBL" id="JACIJC010000001">
    <property type="protein sequence ID" value="MBB5684515.1"/>
    <property type="molecule type" value="Genomic_DNA"/>
</dbReference>
<dbReference type="Proteomes" id="UP000549617">
    <property type="component" value="Unassembled WGS sequence"/>
</dbReference>